<proteinExistence type="predicted"/>
<name>A0A6G1I0G0_9PEZI</name>
<sequence>MRRETSIPATVYKALFPHPTPTDPPDFSAHLAKNLVAEVRIETQRFYGGLETVEARYPGLNYSHPPHRKRLARFPHHARLFAAFDTLGLTEHEIAQLCRWEGTLWARQRYERDEGITVADTTGTEIKPWVDR</sequence>
<reference evidence="1" key="1">
    <citation type="journal article" date="2020" name="Stud. Mycol.">
        <title>101 Dothideomycetes genomes: a test case for predicting lifestyles and emergence of pathogens.</title>
        <authorList>
            <person name="Haridas S."/>
            <person name="Albert R."/>
            <person name="Binder M."/>
            <person name="Bloem J."/>
            <person name="Labutti K."/>
            <person name="Salamov A."/>
            <person name="Andreopoulos B."/>
            <person name="Baker S."/>
            <person name="Barry K."/>
            <person name="Bills G."/>
            <person name="Bluhm B."/>
            <person name="Cannon C."/>
            <person name="Castanera R."/>
            <person name="Culley D."/>
            <person name="Daum C."/>
            <person name="Ezra D."/>
            <person name="Gonzalez J."/>
            <person name="Henrissat B."/>
            <person name="Kuo A."/>
            <person name="Liang C."/>
            <person name="Lipzen A."/>
            <person name="Lutzoni F."/>
            <person name="Magnuson J."/>
            <person name="Mondo S."/>
            <person name="Nolan M."/>
            <person name="Ohm R."/>
            <person name="Pangilinan J."/>
            <person name="Park H.-J."/>
            <person name="Ramirez L."/>
            <person name="Alfaro M."/>
            <person name="Sun H."/>
            <person name="Tritt A."/>
            <person name="Yoshinaga Y."/>
            <person name="Zwiers L.-H."/>
            <person name="Turgeon B."/>
            <person name="Goodwin S."/>
            <person name="Spatafora J."/>
            <person name="Crous P."/>
            <person name="Grigoriev I."/>
        </authorList>
    </citation>
    <scope>NUCLEOTIDE SEQUENCE</scope>
    <source>
        <strain evidence="1">CBS 262.69</strain>
    </source>
</reference>
<protein>
    <submittedName>
        <fullName evidence="1">Uncharacterized protein</fullName>
    </submittedName>
</protein>
<evidence type="ECO:0000313" key="2">
    <source>
        <dbReference type="Proteomes" id="UP000799640"/>
    </source>
</evidence>
<evidence type="ECO:0000313" key="1">
    <source>
        <dbReference type="EMBL" id="KAF2401606.1"/>
    </source>
</evidence>
<feature type="non-terminal residue" evidence="1">
    <location>
        <position position="132"/>
    </location>
</feature>
<accession>A0A6G1I0G0</accession>
<gene>
    <name evidence="1" type="ORF">EJ06DRAFT_455432</name>
</gene>
<organism evidence="1 2">
    <name type="scientific">Trichodelitschia bisporula</name>
    <dbReference type="NCBI Taxonomy" id="703511"/>
    <lineage>
        <taxon>Eukaryota</taxon>
        <taxon>Fungi</taxon>
        <taxon>Dikarya</taxon>
        <taxon>Ascomycota</taxon>
        <taxon>Pezizomycotina</taxon>
        <taxon>Dothideomycetes</taxon>
        <taxon>Dothideomycetes incertae sedis</taxon>
        <taxon>Phaeotrichales</taxon>
        <taxon>Phaeotrichaceae</taxon>
        <taxon>Trichodelitschia</taxon>
    </lineage>
</organism>
<dbReference type="AlphaFoldDB" id="A0A6G1I0G0"/>
<dbReference type="Proteomes" id="UP000799640">
    <property type="component" value="Unassembled WGS sequence"/>
</dbReference>
<dbReference type="EMBL" id="ML996692">
    <property type="protein sequence ID" value="KAF2401606.1"/>
    <property type="molecule type" value="Genomic_DNA"/>
</dbReference>
<dbReference type="OrthoDB" id="4106209at2759"/>
<keyword evidence="2" id="KW-1185">Reference proteome</keyword>